<dbReference type="GO" id="GO:0016787">
    <property type="term" value="F:hydrolase activity"/>
    <property type="evidence" value="ECO:0007669"/>
    <property type="project" value="UniProtKB-KW"/>
</dbReference>
<proteinExistence type="predicted"/>
<dbReference type="Pfam" id="PF00884">
    <property type="entry name" value="Sulfatase"/>
    <property type="match status" value="1"/>
</dbReference>
<dbReference type="InterPro" id="IPR050448">
    <property type="entry name" value="OpgB/LTA_synthase_biosynth"/>
</dbReference>
<organism evidence="9 10">
    <name type="scientific">Oceanirhabdus seepicola</name>
    <dbReference type="NCBI Taxonomy" id="2828781"/>
    <lineage>
        <taxon>Bacteria</taxon>
        <taxon>Bacillati</taxon>
        <taxon>Bacillota</taxon>
        <taxon>Clostridia</taxon>
        <taxon>Eubacteriales</taxon>
        <taxon>Clostridiaceae</taxon>
        <taxon>Oceanirhabdus</taxon>
    </lineage>
</organism>
<evidence type="ECO:0000256" key="1">
    <source>
        <dbReference type="ARBA" id="ARBA00004651"/>
    </source>
</evidence>
<feature type="domain" description="Sulfatase N-terminal" evidence="8">
    <location>
        <begin position="307"/>
        <end position="586"/>
    </location>
</feature>
<comment type="subcellular location">
    <subcellularLocation>
        <location evidence="1">Cell membrane</location>
        <topology evidence="1">Multi-pass membrane protein</topology>
    </subcellularLocation>
</comment>
<evidence type="ECO:0000256" key="6">
    <source>
        <dbReference type="ARBA" id="ARBA00023136"/>
    </source>
</evidence>
<protein>
    <submittedName>
        <fullName evidence="9">Sulfatase-like hydrolase/transferase</fullName>
    </submittedName>
</protein>
<keyword evidence="3" id="KW-1003">Cell membrane</keyword>
<keyword evidence="10" id="KW-1185">Reference proteome</keyword>
<keyword evidence="5 7" id="KW-1133">Transmembrane helix</keyword>
<evidence type="ECO:0000256" key="5">
    <source>
        <dbReference type="ARBA" id="ARBA00022989"/>
    </source>
</evidence>
<dbReference type="AlphaFoldDB" id="A0A9J6P6G2"/>
<evidence type="ECO:0000256" key="7">
    <source>
        <dbReference type="SAM" id="Phobius"/>
    </source>
</evidence>
<dbReference type="GO" id="GO:0005886">
    <property type="term" value="C:plasma membrane"/>
    <property type="evidence" value="ECO:0007669"/>
    <property type="project" value="UniProtKB-SubCell"/>
</dbReference>
<reference evidence="9" key="2">
    <citation type="submission" date="2021-04" db="EMBL/GenBank/DDBJ databases">
        <authorList>
            <person name="Dong X."/>
        </authorList>
    </citation>
    <scope>NUCLEOTIDE SEQUENCE</scope>
    <source>
        <strain evidence="9">ZWT</strain>
    </source>
</reference>
<evidence type="ECO:0000256" key="4">
    <source>
        <dbReference type="ARBA" id="ARBA00022692"/>
    </source>
</evidence>
<keyword evidence="4 7" id="KW-0812">Transmembrane</keyword>
<dbReference type="InterPro" id="IPR000917">
    <property type="entry name" value="Sulfatase_N"/>
</dbReference>
<feature type="transmembrane region" description="Helical" evidence="7">
    <location>
        <begin position="146"/>
        <end position="169"/>
    </location>
</feature>
<evidence type="ECO:0000313" key="9">
    <source>
        <dbReference type="EMBL" id="MCM1991718.1"/>
    </source>
</evidence>
<comment type="caution">
    <text evidence="9">The sequence shown here is derived from an EMBL/GenBank/DDBJ whole genome shotgun (WGS) entry which is preliminary data.</text>
</comment>
<evidence type="ECO:0000313" key="10">
    <source>
        <dbReference type="Proteomes" id="UP001056429"/>
    </source>
</evidence>
<reference evidence="9" key="1">
    <citation type="journal article" date="2021" name="mSystems">
        <title>Bacteria and Archaea Synergistically Convert Glycine Betaine to Biogenic Methane in the Formosa Cold Seep of the South China Sea.</title>
        <authorList>
            <person name="Li L."/>
            <person name="Zhang W."/>
            <person name="Zhang S."/>
            <person name="Song L."/>
            <person name="Sun Q."/>
            <person name="Zhang H."/>
            <person name="Xiang H."/>
            <person name="Dong X."/>
        </authorList>
    </citation>
    <scope>NUCLEOTIDE SEQUENCE</scope>
    <source>
        <strain evidence="9">ZWT</strain>
    </source>
</reference>
<dbReference type="RefSeq" id="WP_250860859.1">
    <property type="nucleotide sequence ID" value="NZ_JAGSOJ010000004.1"/>
</dbReference>
<dbReference type="Gene3D" id="3.40.720.10">
    <property type="entry name" value="Alkaline Phosphatase, subunit A"/>
    <property type="match status" value="1"/>
</dbReference>
<keyword evidence="9" id="KW-0378">Hydrolase</keyword>
<dbReference type="CDD" id="cd16015">
    <property type="entry name" value="LTA_synthase"/>
    <property type="match status" value="1"/>
</dbReference>
<feature type="transmembrane region" description="Helical" evidence="7">
    <location>
        <begin position="62"/>
        <end position="85"/>
    </location>
</feature>
<evidence type="ECO:0000259" key="8">
    <source>
        <dbReference type="Pfam" id="PF00884"/>
    </source>
</evidence>
<dbReference type="PANTHER" id="PTHR47371:SF3">
    <property type="entry name" value="PHOSPHOGLYCEROL TRANSFERASE I"/>
    <property type="match status" value="1"/>
</dbReference>
<feature type="transmembrane region" description="Helical" evidence="7">
    <location>
        <begin position="32"/>
        <end position="55"/>
    </location>
</feature>
<comment type="pathway">
    <text evidence="2">Cell wall biogenesis; lipoteichoic acid biosynthesis.</text>
</comment>
<dbReference type="InterPro" id="IPR017850">
    <property type="entry name" value="Alkaline_phosphatase_core_sf"/>
</dbReference>
<dbReference type="EMBL" id="JAGSOJ010000004">
    <property type="protein sequence ID" value="MCM1991718.1"/>
    <property type="molecule type" value="Genomic_DNA"/>
</dbReference>
<evidence type="ECO:0000256" key="2">
    <source>
        <dbReference type="ARBA" id="ARBA00004936"/>
    </source>
</evidence>
<dbReference type="PANTHER" id="PTHR47371">
    <property type="entry name" value="LIPOTEICHOIC ACID SYNTHASE"/>
    <property type="match status" value="1"/>
</dbReference>
<keyword evidence="6 7" id="KW-0472">Membrane</keyword>
<accession>A0A9J6P6G2</accession>
<sequence>MKFIKTVNLVFYFIIALFFMETILRLCTTGEFFSSGFIFSFLFSISLAIIFYIICSFFEDKICYILGSIFLGLSALIFSSQLIYFKFFRTFYSLYSAGNSSQVFEFWKDIITLLAKNFIWIILIFLPFILILIFGKKILSFKKIKWSYRVVLVSCIFLSHVIGLANVYIGERTLNSPYDLYFKTDNPILSVEKLGLITTMRIDLQRIISGWSPVFDSSSLDLLSSPPVKTKVNTHVKVMEPLDSSNLACVSSNTIKKEKLEYNTLNIDFENLISNEKDEVIKDMHKYFNIVQPTTKNEYTGKYKGYNLILITAESFSPYAVREDLTPTLYKMIHDGYNFTDFYNPIWGVSTSDGEYVACTSLVPKSGVWSFYKSGNNYMPFVMGNQFKNIGYKTMAYHNHSYTYYKRNISHPNMGYEYKGLGNGLNVKKTWPESDLEMMEKTVSDYINNQPFHAYYMTVSGHMQYSFNGNSMSLKNRDTVKDLPYSEQAKAYISCNLELEKAMSYLLNALEEAGIADKTLIALSADHYPYGLEDKTFEELAGHPVEKNFELFKSPFILYTKGMEPTTIDKPCSSLDIIPTLSNILGLEYDSRLLMGRDIFSDSEPLVLFLNKSFITDKGRYNSKTGEFISKEGATFDEDYIKRISTIVNSKFHYSAKILETDYYNKILKEMEN</sequence>
<name>A0A9J6P6G2_9CLOT</name>
<feature type="transmembrane region" description="Helical" evidence="7">
    <location>
        <begin position="7"/>
        <end position="26"/>
    </location>
</feature>
<gene>
    <name evidence="9" type="ORF">KDK92_18425</name>
</gene>
<dbReference type="SUPFAM" id="SSF53649">
    <property type="entry name" value="Alkaline phosphatase-like"/>
    <property type="match status" value="1"/>
</dbReference>
<evidence type="ECO:0000256" key="3">
    <source>
        <dbReference type="ARBA" id="ARBA00022475"/>
    </source>
</evidence>
<dbReference type="Gene3D" id="3.30.1120.170">
    <property type="match status" value="1"/>
</dbReference>
<feature type="transmembrane region" description="Helical" evidence="7">
    <location>
        <begin position="110"/>
        <end position="134"/>
    </location>
</feature>
<dbReference type="Proteomes" id="UP001056429">
    <property type="component" value="Unassembled WGS sequence"/>
</dbReference>